<dbReference type="PROSITE" id="PS00943">
    <property type="entry name" value="UBIA"/>
    <property type="match status" value="1"/>
</dbReference>
<dbReference type="PANTHER" id="PTHR11048">
    <property type="entry name" value="PRENYLTRANSFERASES"/>
    <property type="match status" value="1"/>
</dbReference>
<dbReference type="InterPro" id="IPR039653">
    <property type="entry name" value="Prenyltransferase"/>
</dbReference>
<keyword evidence="4 11" id="KW-1003">Cell membrane</keyword>
<dbReference type="EMBL" id="CP029550">
    <property type="protein sequence ID" value="AWN41607.1"/>
    <property type="molecule type" value="Genomic_DNA"/>
</dbReference>
<dbReference type="InterPro" id="IPR000537">
    <property type="entry name" value="UbiA_prenyltransferase"/>
</dbReference>
<keyword evidence="14" id="KW-1185">Reference proteome</keyword>
<keyword evidence="11" id="KW-0460">Magnesium</keyword>
<evidence type="ECO:0000256" key="9">
    <source>
        <dbReference type="ARBA" id="ARBA00022989"/>
    </source>
</evidence>
<accession>A0A2U8W6C7</accession>
<evidence type="ECO:0000256" key="7">
    <source>
        <dbReference type="ARBA" id="ARBA00022688"/>
    </source>
</evidence>
<dbReference type="HAMAP" id="MF_01635">
    <property type="entry name" value="UbiA"/>
    <property type="match status" value="1"/>
</dbReference>
<dbReference type="UniPathway" id="UPA00232"/>
<comment type="cofactor">
    <cofactor evidence="1 11">
        <name>Mg(2+)</name>
        <dbReference type="ChEBI" id="CHEBI:18420"/>
    </cofactor>
</comment>
<evidence type="ECO:0000313" key="13">
    <source>
        <dbReference type="EMBL" id="AWN41607.1"/>
    </source>
</evidence>
<comment type="similarity">
    <text evidence="3 11">Belongs to the UbiA prenyltransferase family.</text>
</comment>
<dbReference type="Gene3D" id="1.10.357.140">
    <property type="entry name" value="UbiA prenyltransferase"/>
    <property type="match status" value="1"/>
</dbReference>
<dbReference type="Pfam" id="PF01040">
    <property type="entry name" value="UbiA"/>
    <property type="match status" value="1"/>
</dbReference>
<feature type="transmembrane region" description="Helical" evidence="11">
    <location>
        <begin position="297"/>
        <end position="315"/>
    </location>
</feature>
<dbReference type="InterPro" id="IPR044878">
    <property type="entry name" value="UbiA_sf"/>
</dbReference>
<gene>
    <name evidence="11" type="primary">ubiA</name>
    <name evidence="13" type="ORF">DK389_15230</name>
</gene>
<comment type="catalytic activity">
    <reaction evidence="11">
        <text>all-trans-octaprenyl diphosphate + 4-hydroxybenzoate = 4-hydroxy-3-(all-trans-octaprenyl)benzoate + diphosphate</text>
        <dbReference type="Rhea" id="RHEA:27782"/>
        <dbReference type="ChEBI" id="CHEBI:1617"/>
        <dbReference type="ChEBI" id="CHEBI:17879"/>
        <dbReference type="ChEBI" id="CHEBI:33019"/>
        <dbReference type="ChEBI" id="CHEBI:57711"/>
        <dbReference type="EC" id="2.5.1.39"/>
    </reaction>
</comment>
<dbReference type="GO" id="GO:0006744">
    <property type="term" value="P:ubiquinone biosynthetic process"/>
    <property type="evidence" value="ECO:0007669"/>
    <property type="project" value="UniProtKB-UniRule"/>
</dbReference>
<evidence type="ECO:0000256" key="5">
    <source>
        <dbReference type="ARBA" id="ARBA00022519"/>
    </source>
</evidence>
<dbReference type="NCBIfam" id="TIGR01474">
    <property type="entry name" value="ubiA_proteo"/>
    <property type="match status" value="1"/>
</dbReference>
<evidence type="ECO:0000256" key="6">
    <source>
        <dbReference type="ARBA" id="ARBA00022679"/>
    </source>
</evidence>
<evidence type="ECO:0000256" key="12">
    <source>
        <dbReference type="NCBIfam" id="TIGR01474"/>
    </source>
</evidence>
<dbReference type="RefSeq" id="WP_109890779.1">
    <property type="nucleotide sequence ID" value="NZ_CP029550.1"/>
</dbReference>
<dbReference type="PANTHER" id="PTHR11048:SF28">
    <property type="entry name" value="4-HYDROXYBENZOATE POLYPRENYLTRANSFERASE, MITOCHONDRIAL"/>
    <property type="match status" value="1"/>
</dbReference>
<reference evidence="14" key="1">
    <citation type="submission" date="2018-05" db="EMBL/GenBank/DDBJ databases">
        <title>Complete Genome Sequence of Methylobacterium sp. 17SD2-17.</title>
        <authorList>
            <person name="Srinivasan S."/>
        </authorList>
    </citation>
    <scope>NUCLEOTIDE SEQUENCE [LARGE SCALE GENOMIC DNA]</scope>
    <source>
        <strain evidence="14">17SD2-17</strain>
    </source>
</reference>
<dbReference type="GO" id="GO:0008412">
    <property type="term" value="F:4-hydroxybenzoate polyprenyltransferase activity"/>
    <property type="evidence" value="ECO:0007669"/>
    <property type="project" value="UniProtKB-UniRule"/>
</dbReference>
<comment type="pathway">
    <text evidence="11">Cofactor biosynthesis; ubiquinone biosynthesis.</text>
</comment>
<keyword evidence="8 11" id="KW-0812">Transmembrane</keyword>
<dbReference type="AlphaFoldDB" id="A0A2U8W6C7"/>
<sequence length="316" mass="33970">MNGRPLEEGRVADAVAGHWVDRLAPRRARPYLRLARIDRPIGWWLLVLPCWWSAALAATAAGRPYPDPWHLVLFLIGAVAMRGAGSTYNDIADRDLDAQVERTRSRPLPSGQVSTKEAAVFLVAQALVGLAVLLQFNGTAILVGMASLVPVAIYPFMKRFMSMPQAVLGLAFAWGALMGWVAVFGRLDLPAYLLYAGAVAWVIGYDTIYAVQDIEDDEIAGIRSSARLFGARLRLAVGFCYGACALLIGLAAIAAGAEALGFAGIALFSAHLGRQVLRLRERDGRGALALFRSNRDAGLILFAGLALDAIVRAWAA</sequence>
<protein>
    <recommendedName>
        <fullName evidence="11 12">4-hydroxybenzoate octaprenyltransferase</fullName>
        <ecNumber evidence="11 12">2.5.1.39</ecNumber>
    </recommendedName>
    <alternativeName>
        <fullName evidence="11">4-HB polyprenyltransferase</fullName>
    </alternativeName>
</protein>
<evidence type="ECO:0000256" key="10">
    <source>
        <dbReference type="ARBA" id="ARBA00023136"/>
    </source>
</evidence>
<dbReference type="InterPro" id="IPR030470">
    <property type="entry name" value="UbiA_prenylTrfase_CS"/>
</dbReference>
<dbReference type="GO" id="GO:0005886">
    <property type="term" value="C:plasma membrane"/>
    <property type="evidence" value="ECO:0007669"/>
    <property type="project" value="UniProtKB-SubCell"/>
</dbReference>
<feature type="transmembrane region" description="Helical" evidence="11">
    <location>
        <begin position="166"/>
        <end position="185"/>
    </location>
</feature>
<dbReference type="OrthoDB" id="9782418at2"/>
<evidence type="ECO:0000256" key="11">
    <source>
        <dbReference type="HAMAP-Rule" id="MF_01635"/>
    </source>
</evidence>
<dbReference type="EC" id="2.5.1.39" evidence="11 12"/>
<dbReference type="CDD" id="cd13959">
    <property type="entry name" value="PT_UbiA_COQ2"/>
    <property type="match status" value="1"/>
</dbReference>
<feature type="transmembrane region" description="Helical" evidence="11">
    <location>
        <begin position="191"/>
        <end position="212"/>
    </location>
</feature>
<feature type="transmembrane region" description="Helical" evidence="11">
    <location>
        <begin position="140"/>
        <end position="157"/>
    </location>
</feature>
<evidence type="ECO:0000313" key="14">
    <source>
        <dbReference type="Proteomes" id="UP000245926"/>
    </source>
</evidence>
<dbReference type="KEGG" id="mets:DK389_15230"/>
<comment type="function">
    <text evidence="11">Catalyzes the prenylation of para-hydroxybenzoate (PHB) with an all-trans polyprenyl group. Mediates the second step in the final reaction sequence of ubiquinone-8 (UQ-8) biosynthesis, which is the condensation of the polyisoprenoid side chain with PHB, generating the first membrane-bound Q intermediate 3-octaprenyl-4-hydroxybenzoate.</text>
</comment>
<keyword evidence="6 11" id="KW-0808">Transferase</keyword>
<keyword evidence="7 11" id="KW-0831">Ubiquinone biosynthesis</keyword>
<evidence type="ECO:0000256" key="4">
    <source>
        <dbReference type="ARBA" id="ARBA00022475"/>
    </source>
</evidence>
<feature type="transmembrane region" description="Helical" evidence="11">
    <location>
        <begin position="233"/>
        <end position="253"/>
    </location>
</feature>
<feature type="transmembrane region" description="Helical" evidence="11">
    <location>
        <begin position="259"/>
        <end position="277"/>
    </location>
</feature>
<dbReference type="Gene3D" id="1.20.120.1780">
    <property type="entry name" value="UbiA prenyltransferase"/>
    <property type="match status" value="1"/>
</dbReference>
<dbReference type="FunFam" id="1.10.357.140:FF:000008">
    <property type="entry name" value="4-hydroxybenzoate octaprenyltransferase"/>
    <property type="match status" value="1"/>
</dbReference>
<evidence type="ECO:0000256" key="8">
    <source>
        <dbReference type="ARBA" id="ARBA00022692"/>
    </source>
</evidence>
<feature type="transmembrane region" description="Helical" evidence="11">
    <location>
        <begin position="41"/>
        <end position="62"/>
    </location>
</feature>
<keyword evidence="9 11" id="KW-1133">Transmembrane helix</keyword>
<dbReference type="InterPro" id="IPR006370">
    <property type="entry name" value="HB_polyprenyltransferase-like"/>
</dbReference>
<dbReference type="FunFam" id="1.20.120.1780:FF:000001">
    <property type="entry name" value="4-hydroxybenzoate octaprenyltransferase"/>
    <property type="match status" value="1"/>
</dbReference>
<keyword evidence="10 11" id="KW-0472">Membrane</keyword>
<comment type="subcellular location">
    <subcellularLocation>
        <location evidence="11">Cell inner membrane</location>
        <topology evidence="11">Multi-pass membrane protein</topology>
    </subcellularLocation>
    <subcellularLocation>
        <location evidence="2">Membrane</location>
        <topology evidence="2">Multi-pass membrane protein</topology>
    </subcellularLocation>
</comment>
<keyword evidence="5 11" id="KW-0997">Cell inner membrane</keyword>
<evidence type="ECO:0000256" key="1">
    <source>
        <dbReference type="ARBA" id="ARBA00001946"/>
    </source>
</evidence>
<evidence type="ECO:0000256" key="2">
    <source>
        <dbReference type="ARBA" id="ARBA00004141"/>
    </source>
</evidence>
<dbReference type="Proteomes" id="UP000245926">
    <property type="component" value="Chromosome"/>
</dbReference>
<organism evidence="13 14">
    <name type="scientific">Methylobacterium durans</name>
    <dbReference type="NCBI Taxonomy" id="2202825"/>
    <lineage>
        <taxon>Bacteria</taxon>
        <taxon>Pseudomonadati</taxon>
        <taxon>Pseudomonadota</taxon>
        <taxon>Alphaproteobacteria</taxon>
        <taxon>Hyphomicrobiales</taxon>
        <taxon>Methylobacteriaceae</taxon>
        <taxon>Methylobacterium</taxon>
    </lineage>
</organism>
<proteinExistence type="inferred from homology"/>
<evidence type="ECO:0000256" key="3">
    <source>
        <dbReference type="ARBA" id="ARBA00005985"/>
    </source>
</evidence>
<name>A0A2U8W6C7_9HYPH</name>